<dbReference type="InterPro" id="IPR036115">
    <property type="entry name" value="GCM_dom_sf"/>
</dbReference>
<keyword evidence="2" id="KW-0217">Developmental protein</keyword>
<evidence type="ECO:0000259" key="8">
    <source>
        <dbReference type="PROSITE" id="PS50807"/>
    </source>
</evidence>
<feature type="compositionally biased region" description="Basic and acidic residues" evidence="7">
    <location>
        <begin position="208"/>
        <end position="225"/>
    </location>
</feature>
<organism evidence="9 10">
    <name type="scientific">Phrynocephalus forsythii</name>
    <dbReference type="NCBI Taxonomy" id="171643"/>
    <lineage>
        <taxon>Eukaryota</taxon>
        <taxon>Metazoa</taxon>
        <taxon>Chordata</taxon>
        <taxon>Craniata</taxon>
        <taxon>Vertebrata</taxon>
        <taxon>Euteleostomi</taxon>
        <taxon>Lepidosauria</taxon>
        <taxon>Squamata</taxon>
        <taxon>Bifurcata</taxon>
        <taxon>Unidentata</taxon>
        <taxon>Episquamata</taxon>
        <taxon>Toxicofera</taxon>
        <taxon>Iguania</taxon>
        <taxon>Acrodonta</taxon>
        <taxon>Agamidae</taxon>
        <taxon>Agaminae</taxon>
        <taxon>Phrynocephalus</taxon>
    </lineage>
</organism>
<dbReference type="GO" id="GO:0001228">
    <property type="term" value="F:DNA-binding transcription activator activity, RNA polymerase II-specific"/>
    <property type="evidence" value="ECO:0007669"/>
    <property type="project" value="InterPro"/>
</dbReference>
<gene>
    <name evidence="9" type="ORF">JRQ81_012427</name>
</gene>
<evidence type="ECO:0000313" key="10">
    <source>
        <dbReference type="Proteomes" id="UP001142489"/>
    </source>
</evidence>
<dbReference type="FunFam" id="3.30.70.3530:FF:000001">
    <property type="entry name" value="Chorion-specific transcription factor GCMb"/>
    <property type="match status" value="1"/>
</dbReference>
<dbReference type="GO" id="GO:0042063">
    <property type="term" value="P:gliogenesis"/>
    <property type="evidence" value="ECO:0007669"/>
    <property type="project" value="TreeGrafter"/>
</dbReference>
<dbReference type="SUPFAM" id="SSF90073">
    <property type="entry name" value="GCM domain"/>
    <property type="match status" value="1"/>
</dbReference>
<keyword evidence="6" id="KW-0539">Nucleus</keyword>
<dbReference type="Pfam" id="PF03615">
    <property type="entry name" value="GCM"/>
    <property type="match status" value="1"/>
</dbReference>
<evidence type="ECO:0000256" key="5">
    <source>
        <dbReference type="ARBA" id="ARBA00023163"/>
    </source>
</evidence>
<keyword evidence="5" id="KW-0804">Transcription</keyword>
<accession>A0A9Q1B5V8</accession>
<evidence type="ECO:0000256" key="4">
    <source>
        <dbReference type="ARBA" id="ARBA00023125"/>
    </source>
</evidence>
<dbReference type="InterPro" id="IPR003902">
    <property type="entry name" value="Tscrpt_reg_GCM"/>
</dbReference>
<dbReference type="InterPro" id="IPR043020">
    <property type="entry name" value="GCM_large"/>
</dbReference>
<dbReference type="InterPro" id="IPR043021">
    <property type="entry name" value="GCM_small"/>
</dbReference>
<dbReference type="Gene3D" id="3.30.70.3530">
    <property type="entry name" value="GCM motif"/>
    <property type="match status" value="1"/>
</dbReference>
<feature type="region of interest" description="Disordered" evidence="7">
    <location>
        <begin position="206"/>
        <end position="241"/>
    </location>
</feature>
<keyword evidence="4" id="KW-0238">DNA-binding</keyword>
<sequence length="543" mass="61995">MLRQNQYKCWGALKEKGMTSLSNPELRRCRVEGASQELRCRRIPVSGVWCGRIMSKDPFEDSAYLCSIGMKLTWDINDPNLPQETKNFDAFQEWPDGYLRFIYSSEDKNAQRHLSGWAMRNTNNHNCQILKKSCLGVVVCARDCTLPDRTKLQLRPAICDKARQKQQKKHCPNCSSALELIPCRGHSGYPVTNFWRHEGKAIFFQAKGLHDHPRPESKSETEVRRSALKKQTPSSHSSQKKRLLDFQTGTCNENGNHFHYIHHFACEEVPENFSIVTDANLPLLAQTHHFFQNTEPNNITYNAASFQGDVVAPLQKYPSPKVYTSKTSCSYECCTFPGYVGSNFYPTFHKDMANIPVDPDHIMLSGLQYHVNTLSAHEMNFDSMYKHHGFKQSFGEMDYEGRTNYGSCQSSANHPHYAEEYTCRYSSLSSLEVPSLQTVITTTTKMSLEAYKPPVMKYGDNVYTAKDFVSCPVTENVSENVCPQINFQEDWSMDRSNVTHEHFLTSSKTAQVASVDACPDSPNTEKNYAAYDEQIFRFENTGY</sequence>
<evidence type="ECO:0000313" key="9">
    <source>
        <dbReference type="EMBL" id="KAJ7338525.1"/>
    </source>
</evidence>
<dbReference type="EMBL" id="JAPFRF010000003">
    <property type="protein sequence ID" value="KAJ7338525.1"/>
    <property type="molecule type" value="Genomic_DNA"/>
</dbReference>
<dbReference type="GO" id="GO:0000978">
    <property type="term" value="F:RNA polymerase II cis-regulatory region sequence-specific DNA binding"/>
    <property type="evidence" value="ECO:0007669"/>
    <property type="project" value="TreeGrafter"/>
</dbReference>
<dbReference type="InterPro" id="IPR039791">
    <property type="entry name" value="GCM"/>
</dbReference>
<comment type="subcellular location">
    <subcellularLocation>
        <location evidence="1">Nucleus</location>
    </subcellularLocation>
</comment>
<proteinExistence type="predicted"/>
<name>A0A9Q1B5V8_9SAUR</name>
<evidence type="ECO:0000256" key="6">
    <source>
        <dbReference type="ARBA" id="ARBA00023242"/>
    </source>
</evidence>
<protein>
    <recommendedName>
        <fullName evidence="8">GCM domain-containing protein</fullName>
    </recommendedName>
</protein>
<evidence type="ECO:0000256" key="7">
    <source>
        <dbReference type="SAM" id="MobiDB-lite"/>
    </source>
</evidence>
<dbReference type="Gene3D" id="2.20.25.670">
    <property type="entry name" value="GCM domain, large subdomain"/>
    <property type="match status" value="1"/>
</dbReference>
<dbReference type="AlphaFoldDB" id="A0A9Q1B5V8"/>
<keyword evidence="3" id="KW-0805">Transcription regulation</keyword>
<evidence type="ECO:0000256" key="3">
    <source>
        <dbReference type="ARBA" id="ARBA00023015"/>
    </source>
</evidence>
<comment type="caution">
    <text evidence="9">The sequence shown here is derived from an EMBL/GenBank/DDBJ whole genome shotgun (WGS) entry which is preliminary data.</text>
</comment>
<dbReference type="PANTHER" id="PTHR12414">
    <property type="entry name" value="GLIAL CELLS MISSING RELATED/GLIDE"/>
    <property type="match status" value="1"/>
</dbReference>
<reference evidence="9" key="1">
    <citation type="journal article" date="2023" name="DNA Res.">
        <title>Chromosome-level genome assembly of Phrynocephalus forsythii using third-generation DNA sequencing and Hi-C analysis.</title>
        <authorList>
            <person name="Qi Y."/>
            <person name="Zhao W."/>
            <person name="Zhao Y."/>
            <person name="Niu C."/>
            <person name="Cao S."/>
            <person name="Zhang Y."/>
        </authorList>
    </citation>
    <scope>NUCLEOTIDE SEQUENCE</scope>
    <source>
        <tissue evidence="9">Muscle</tissue>
    </source>
</reference>
<dbReference type="OrthoDB" id="6241117at2759"/>
<evidence type="ECO:0000256" key="1">
    <source>
        <dbReference type="ARBA" id="ARBA00004123"/>
    </source>
</evidence>
<feature type="domain" description="GCM" evidence="8">
    <location>
        <begin position="72"/>
        <end position="227"/>
    </location>
</feature>
<dbReference type="Proteomes" id="UP001142489">
    <property type="component" value="Unassembled WGS sequence"/>
</dbReference>
<keyword evidence="10" id="KW-1185">Reference proteome</keyword>
<dbReference type="GO" id="GO:0005634">
    <property type="term" value="C:nucleus"/>
    <property type="evidence" value="ECO:0007669"/>
    <property type="project" value="UniProtKB-SubCell"/>
</dbReference>
<dbReference type="PROSITE" id="PS50807">
    <property type="entry name" value="GCM"/>
    <property type="match status" value="1"/>
</dbReference>
<dbReference type="PANTHER" id="PTHR12414:SF7">
    <property type="entry name" value="CHORION-SPECIFIC TRANSCRIPTION FACTOR GCMB"/>
    <property type="match status" value="1"/>
</dbReference>
<evidence type="ECO:0000256" key="2">
    <source>
        <dbReference type="ARBA" id="ARBA00022473"/>
    </source>
</evidence>